<evidence type="ECO:0000256" key="5">
    <source>
        <dbReference type="SAM" id="MobiDB-lite"/>
    </source>
</evidence>
<feature type="region of interest" description="Disordered" evidence="5">
    <location>
        <begin position="150"/>
        <end position="172"/>
    </location>
</feature>
<gene>
    <name evidence="7" type="ORF">L228DRAFT_240946</name>
</gene>
<dbReference type="OrthoDB" id="9977870at2759"/>
<dbReference type="InterPro" id="IPR001841">
    <property type="entry name" value="Znf_RING"/>
</dbReference>
<accession>A0A165AG84</accession>
<keyword evidence="1" id="KW-0479">Metal-binding</keyword>
<dbReference type="STRING" id="1328760.A0A165AG84"/>
<evidence type="ECO:0000313" key="7">
    <source>
        <dbReference type="EMBL" id="KZF20424.1"/>
    </source>
</evidence>
<dbReference type="AlphaFoldDB" id="A0A165AG84"/>
<name>A0A165AG84_XYLHT</name>
<sequence>MAATQARPLTDMPPSLPFPRVRDDDDLLYRLEVLRLSNGETEANLNDHYLHEAADLGLDIPADADFLRKAHMSTADSALTVASTHLSSDFAASRASISTGITSRSSTDHHYLTLGPLSPTSPRNDSSFSLPSFDEYDALLDLIRDETTNGSSASLSYQPQAPPASPVHSGSARMSFSVKRNIKRISGFTKGRGASARSVVGSWPNKAAERSNGANVSGSRSCTTCRNDLKLSSPICTLPCSHSYCRSCLHRLVIQAIDNESRLPPRCCLNPVPGAMVKMVLTESQRQVLMEAMHRNLPRWQSRGLLPSPQEPDQLRRRQAGLKVDTLSTSSSAAVRSVSSAEAKQRSLENKELLSLRDEQLEERDRFVCFERNQRQLSYARQEESKSEMKARHEAAGRELVEQHRTNATNLEDRHVAEEMEQRTSLEQQYKSCLVRLKHMEAYCYGPTGKDGRVVTDRNLRDLRQQYKTRDDMDRLHEAKINVLRERQAKQLEALTDKQEDEYNRMEERNKQEFDSLRKAFADENSEFAQVFENRKQALVARWILAEDILRKKLEEKHHLDFGPLPPVEFPIPNEDNDAELVNGTGQSVSALNGTGLQTQTPTPSEPRLDSDLQHFAEHFYEQGQDSTPRLEAQSQA</sequence>
<feature type="region of interest" description="Disordered" evidence="5">
    <location>
        <begin position="586"/>
        <end position="612"/>
    </location>
</feature>
<feature type="region of interest" description="Disordered" evidence="5">
    <location>
        <begin position="108"/>
        <end position="128"/>
    </location>
</feature>
<feature type="compositionally biased region" description="Polar residues" evidence="5">
    <location>
        <begin position="150"/>
        <end position="159"/>
    </location>
</feature>
<dbReference type="SUPFAM" id="SSF57850">
    <property type="entry name" value="RING/U-box"/>
    <property type="match status" value="1"/>
</dbReference>
<feature type="domain" description="RING-type" evidence="6">
    <location>
        <begin position="222"/>
        <end position="267"/>
    </location>
</feature>
<dbReference type="RefSeq" id="XP_018185979.1">
    <property type="nucleotide sequence ID" value="XM_018331293.1"/>
</dbReference>
<dbReference type="Proteomes" id="UP000076632">
    <property type="component" value="Unassembled WGS sequence"/>
</dbReference>
<proteinExistence type="predicted"/>
<dbReference type="GeneID" id="28896430"/>
<evidence type="ECO:0000256" key="4">
    <source>
        <dbReference type="PROSITE-ProRule" id="PRU00175"/>
    </source>
</evidence>
<evidence type="ECO:0000256" key="1">
    <source>
        <dbReference type="ARBA" id="ARBA00022723"/>
    </source>
</evidence>
<keyword evidence="3" id="KW-0862">Zinc</keyword>
<feature type="compositionally biased region" description="Polar residues" evidence="5">
    <location>
        <begin position="586"/>
        <end position="603"/>
    </location>
</feature>
<keyword evidence="2 4" id="KW-0863">Zinc-finger</keyword>
<dbReference type="InterPro" id="IPR017907">
    <property type="entry name" value="Znf_RING_CS"/>
</dbReference>
<protein>
    <recommendedName>
        <fullName evidence="6">RING-type domain-containing protein</fullName>
    </recommendedName>
</protein>
<evidence type="ECO:0000256" key="3">
    <source>
        <dbReference type="ARBA" id="ARBA00022833"/>
    </source>
</evidence>
<dbReference type="PROSITE" id="PS50089">
    <property type="entry name" value="ZF_RING_2"/>
    <property type="match status" value="1"/>
</dbReference>
<organism evidence="7 8">
    <name type="scientific">Xylona heveae (strain CBS 132557 / TC161)</name>
    <dbReference type="NCBI Taxonomy" id="1328760"/>
    <lineage>
        <taxon>Eukaryota</taxon>
        <taxon>Fungi</taxon>
        <taxon>Dikarya</taxon>
        <taxon>Ascomycota</taxon>
        <taxon>Pezizomycotina</taxon>
        <taxon>Xylonomycetes</taxon>
        <taxon>Xylonales</taxon>
        <taxon>Xylonaceae</taxon>
        <taxon>Xylona</taxon>
    </lineage>
</organism>
<feature type="compositionally biased region" description="Low complexity" evidence="5">
    <location>
        <begin position="328"/>
        <end position="342"/>
    </location>
</feature>
<evidence type="ECO:0000313" key="8">
    <source>
        <dbReference type="Proteomes" id="UP000076632"/>
    </source>
</evidence>
<dbReference type="InParanoid" id="A0A165AG84"/>
<keyword evidence="8" id="KW-1185">Reference proteome</keyword>
<evidence type="ECO:0000256" key="2">
    <source>
        <dbReference type="ARBA" id="ARBA00022771"/>
    </source>
</evidence>
<reference evidence="7 8" key="1">
    <citation type="journal article" date="2016" name="Fungal Biol.">
        <title>The genome of Xylona heveae provides a window into fungal endophytism.</title>
        <authorList>
            <person name="Gazis R."/>
            <person name="Kuo A."/>
            <person name="Riley R."/>
            <person name="LaButti K."/>
            <person name="Lipzen A."/>
            <person name="Lin J."/>
            <person name="Amirebrahimi M."/>
            <person name="Hesse C.N."/>
            <person name="Spatafora J.W."/>
            <person name="Henrissat B."/>
            <person name="Hainaut M."/>
            <person name="Grigoriev I.V."/>
            <person name="Hibbett D.S."/>
        </authorList>
    </citation>
    <scope>NUCLEOTIDE SEQUENCE [LARGE SCALE GENOMIC DNA]</scope>
    <source>
        <strain evidence="7 8">TC161</strain>
    </source>
</reference>
<dbReference type="InterPro" id="IPR013083">
    <property type="entry name" value="Znf_RING/FYVE/PHD"/>
</dbReference>
<evidence type="ECO:0000259" key="6">
    <source>
        <dbReference type="PROSITE" id="PS50089"/>
    </source>
</evidence>
<feature type="region of interest" description="Disordered" evidence="5">
    <location>
        <begin position="324"/>
        <end position="344"/>
    </location>
</feature>
<dbReference type="PROSITE" id="PS00518">
    <property type="entry name" value="ZF_RING_1"/>
    <property type="match status" value="1"/>
</dbReference>
<dbReference type="EMBL" id="KV407463">
    <property type="protein sequence ID" value="KZF20424.1"/>
    <property type="molecule type" value="Genomic_DNA"/>
</dbReference>
<dbReference type="OMA" id="GEFIPPR"/>
<dbReference type="GO" id="GO:0008270">
    <property type="term" value="F:zinc ion binding"/>
    <property type="evidence" value="ECO:0007669"/>
    <property type="project" value="UniProtKB-KW"/>
</dbReference>
<feature type="compositionally biased region" description="Polar residues" evidence="5">
    <location>
        <begin position="118"/>
        <end position="128"/>
    </location>
</feature>
<dbReference type="Gene3D" id="3.30.40.10">
    <property type="entry name" value="Zinc/RING finger domain, C3HC4 (zinc finger)"/>
    <property type="match status" value="1"/>
</dbReference>